<sequence>MNLIDAHCHLNTNSEAKLEKALEKGAAFVSINTDIPFFESLEKQEAVVLELKQKYPNQVRYIGSFESAGFGSDQWINKALNQIKKTISNGATAIKIWKNFGMALQENDGTYLLADDQRLDPIYKYLAEQKVPMIGHIGEPKNCWLPLDQMSVDSDREYFTHHPEYHMYLNQKVPNHDAQIAARDRVLAKHKDLVFVGAHLGSMEWNLDEVAKRLDLYPNFHVDLAERICHVQLQSMVDREKVREFFIKYQDRIIYGSDVIDDGSLTEVQCAQRFESLWEYHQEYFTTNNKMTAPEFKGEFTGLELPEEVNRKLFVENARKMYKF</sequence>
<dbReference type="PANTHER" id="PTHR21240:SF28">
    <property type="entry name" value="ISO-OROTATE DECARBOXYLASE (EUROFUNG)"/>
    <property type="match status" value="1"/>
</dbReference>
<evidence type="ECO:0000313" key="4">
    <source>
        <dbReference type="Proteomes" id="UP001165488"/>
    </source>
</evidence>
<evidence type="ECO:0000313" key="3">
    <source>
        <dbReference type="EMBL" id="MCH7399916.1"/>
    </source>
</evidence>
<dbReference type="PANTHER" id="PTHR21240">
    <property type="entry name" value="2-AMINO-3-CARBOXYLMUCONATE-6-SEMIALDEHYDE DECARBOXYLASE"/>
    <property type="match status" value="1"/>
</dbReference>
<keyword evidence="4" id="KW-1185">Reference proteome</keyword>
<reference evidence="3" key="1">
    <citation type="submission" date="2022-03" db="EMBL/GenBank/DDBJ databases">
        <title>De novo assembled genomes of Belliella spp. (Cyclobacteriaceae) strains.</title>
        <authorList>
            <person name="Szabo A."/>
            <person name="Korponai K."/>
            <person name="Felfoldi T."/>
        </authorList>
    </citation>
    <scope>NUCLEOTIDE SEQUENCE</scope>
    <source>
        <strain evidence="3">DSM 107340</strain>
    </source>
</reference>
<dbReference type="InterPro" id="IPR032465">
    <property type="entry name" value="ACMSD"/>
</dbReference>
<dbReference type="InterPro" id="IPR006680">
    <property type="entry name" value="Amidohydro-rel"/>
</dbReference>
<comment type="caution">
    <text evidence="3">The sequence shown here is derived from an EMBL/GenBank/DDBJ whole genome shotgun (WGS) entry which is preliminary data.</text>
</comment>
<evidence type="ECO:0000256" key="1">
    <source>
        <dbReference type="ARBA" id="ARBA00023239"/>
    </source>
</evidence>
<dbReference type="InterPro" id="IPR018228">
    <property type="entry name" value="DNase_TatD-rel_CS"/>
</dbReference>
<organism evidence="3 4">
    <name type="scientific">Belliella calami</name>
    <dbReference type="NCBI Taxonomy" id="2923436"/>
    <lineage>
        <taxon>Bacteria</taxon>
        <taxon>Pseudomonadati</taxon>
        <taxon>Bacteroidota</taxon>
        <taxon>Cytophagia</taxon>
        <taxon>Cytophagales</taxon>
        <taxon>Cyclobacteriaceae</taxon>
        <taxon>Belliella</taxon>
    </lineage>
</organism>
<dbReference type="PROSITE" id="PS01137">
    <property type="entry name" value="TATD_1"/>
    <property type="match status" value="1"/>
</dbReference>
<accession>A0ABS9UTG8</accession>
<gene>
    <name evidence="3" type="ORF">MM236_18115</name>
</gene>
<evidence type="ECO:0000259" key="2">
    <source>
        <dbReference type="Pfam" id="PF04909"/>
    </source>
</evidence>
<dbReference type="InterPro" id="IPR032466">
    <property type="entry name" value="Metal_Hydrolase"/>
</dbReference>
<feature type="domain" description="Amidohydrolase-related" evidence="2">
    <location>
        <begin position="111"/>
        <end position="324"/>
    </location>
</feature>
<dbReference type="SUPFAM" id="SSF51556">
    <property type="entry name" value="Metallo-dependent hydrolases"/>
    <property type="match status" value="1"/>
</dbReference>
<name>A0ABS9UTG8_9BACT</name>
<dbReference type="EMBL" id="JAKZGS010000023">
    <property type="protein sequence ID" value="MCH7399916.1"/>
    <property type="molecule type" value="Genomic_DNA"/>
</dbReference>
<dbReference type="Proteomes" id="UP001165488">
    <property type="component" value="Unassembled WGS sequence"/>
</dbReference>
<keyword evidence="1" id="KW-0456">Lyase</keyword>
<dbReference type="Gene3D" id="3.20.20.140">
    <property type="entry name" value="Metal-dependent hydrolases"/>
    <property type="match status" value="1"/>
</dbReference>
<protein>
    <submittedName>
        <fullName evidence="3">Amidohydrolase family protein</fullName>
    </submittedName>
</protein>
<dbReference type="RefSeq" id="WP_241276411.1">
    <property type="nucleotide sequence ID" value="NZ_JAKZGS010000023.1"/>
</dbReference>
<proteinExistence type="predicted"/>
<dbReference type="Pfam" id="PF04909">
    <property type="entry name" value="Amidohydro_2"/>
    <property type="match status" value="1"/>
</dbReference>